<sequence length="189" mass="22501">MKLRLTNLNDLNNQTQNENLEMKYLMYNRTKSALRASDVSKMNQRDVEMIELLLSAENNAYFTKKREKLHPETLLQRFKEDFVKDFSCCTEKFENFDYYAIHLRDMHNIFPEFDSLRPNKFLGDYQEEAFFDALFFFDGFNPNLPISKPQVIKPYACSVIGCEKSYKNQNGLKYHVEHHHKDLFADIVN</sequence>
<evidence type="ECO:0000259" key="6">
    <source>
        <dbReference type="PROSITE" id="PS50157"/>
    </source>
</evidence>
<dbReference type="GO" id="GO:0008270">
    <property type="term" value="F:zinc ion binding"/>
    <property type="evidence" value="ECO:0007669"/>
    <property type="project" value="UniProtKB-KW"/>
</dbReference>
<dbReference type="Gene3D" id="3.30.160.60">
    <property type="entry name" value="Classic Zinc Finger"/>
    <property type="match status" value="1"/>
</dbReference>
<keyword evidence="3 5" id="KW-0863">Zinc-finger</keyword>
<feature type="domain" description="C2H2-type" evidence="6">
    <location>
        <begin position="155"/>
        <end position="179"/>
    </location>
</feature>
<evidence type="ECO:0000256" key="3">
    <source>
        <dbReference type="ARBA" id="ARBA00022771"/>
    </source>
</evidence>
<gene>
    <name evidence="7" type="ORF">CWI36_0169p0050</name>
</gene>
<evidence type="ECO:0000256" key="5">
    <source>
        <dbReference type="PROSITE-ProRule" id="PRU00042"/>
    </source>
</evidence>
<proteinExistence type="predicted"/>
<keyword evidence="1" id="KW-0479">Metal-binding</keyword>
<protein>
    <recommendedName>
        <fullName evidence="6">C2H2-type domain-containing protein</fullName>
    </recommendedName>
</protein>
<accession>A0A4Q9LJ83</accession>
<evidence type="ECO:0000256" key="2">
    <source>
        <dbReference type="ARBA" id="ARBA00022737"/>
    </source>
</evidence>
<keyword evidence="4" id="KW-0862">Zinc</keyword>
<dbReference type="GO" id="GO:0005634">
    <property type="term" value="C:nucleus"/>
    <property type="evidence" value="ECO:0007669"/>
    <property type="project" value="TreeGrafter"/>
</dbReference>
<comment type="caution">
    <text evidence="7">The sequence shown here is derived from an EMBL/GenBank/DDBJ whole genome shotgun (WGS) entry which is preliminary data.</text>
</comment>
<keyword evidence="2" id="KW-0677">Repeat</keyword>
<organism evidence="7 8">
    <name type="scientific">Hamiltosporidium magnivora</name>
    <dbReference type="NCBI Taxonomy" id="148818"/>
    <lineage>
        <taxon>Eukaryota</taxon>
        <taxon>Fungi</taxon>
        <taxon>Fungi incertae sedis</taxon>
        <taxon>Microsporidia</taxon>
        <taxon>Dubosqiidae</taxon>
        <taxon>Hamiltosporidium</taxon>
    </lineage>
</organism>
<dbReference type="AlphaFoldDB" id="A0A4Q9LJ83"/>
<evidence type="ECO:0000256" key="4">
    <source>
        <dbReference type="ARBA" id="ARBA00022833"/>
    </source>
</evidence>
<dbReference type="Proteomes" id="UP000291404">
    <property type="component" value="Unassembled WGS sequence"/>
</dbReference>
<name>A0A4Q9LJ83_9MICR</name>
<dbReference type="InterPro" id="IPR013087">
    <property type="entry name" value="Znf_C2H2_type"/>
</dbReference>
<dbReference type="STRING" id="148818.A0A4Q9LJ83"/>
<dbReference type="VEuPathDB" id="MicrosporidiaDB:CWI39_0087p0010"/>
<dbReference type="VEuPathDB" id="MicrosporidiaDB:CWI36_0169p0050"/>
<reference evidence="7 8" key="1">
    <citation type="submission" date="2017-12" db="EMBL/GenBank/DDBJ databases">
        <authorList>
            <person name="Pombert J.-F."/>
            <person name="Haag K.L."/>
            <person name="Ebert D."/>
        </authorList>
    </citation>
    <scope>NUCLEOTIDE SEQUENCE [LARGE SCALE GENOMIC DNA]</scope>
    <source>
        <strain evidence="7">BE-OM-2</strain>
    </source>
</reference>
<dbReference type="SMART" id="SM00355">
    <property type="entry name" value="ZnF_C2H2"/>
    <property type="match status" value="2"/>
</dbReference>
<dbReference type="PANTHER" id="PTHR23057:SF0">
    <property type="entry name" value="JUXTAPOSED WITH ANOTHER ZINC FINGER PROTEIN 1"/>
    <property type="match status" value="1"/>
</dbReference>
<keyword evidence="8" id="KW-1185">Reference proteome</keyword>
<dbReference type="PROSITE" id="PS50157">
    <property type="entry name" value="ZINC_FINGER_C2H2_2"/>
    <property type="match status" value="1"/>
</dbReference>
<evidence type="ECO:0000313" key="8">
    <source>
        <dbReference type="Proteomes" id="UP000291404"/>
    </source>
</evidence>
<evidence type="ECO:0000256" key="1">
    <source>
        <dbReference type="ARBA" id="ARBA00022723"/>
    </source>
</evidence>
<dbReference type="EMBL" id="PITI01000169">
    <property type="protein sequence ID" value="TBU08204.1"/>
    <property type="molecule type" value="Genomic_DNA"/>
</dbReference>
<dbReference type="InterPro" id="IPR036236">
    <property type="entry name" value="Znf_C2H2_sf"/>
</dbReference>
<dbReference type="SUPFAM" id="SSF57667">
    <property type="entry name" value="beta-beta-alpha zinc fingers"/>
    <property type="match status" value="1"/>
</dbReference>
<evidence type="ECO:0000313" key="7">
    <source>
        <dbReference type="EMBL" id="TBU08204.1"/>
    </source>
</evidence>
<dbReference type="PANTHER" id="PTHR23057">
    <property type="entry name" value="JUXTAPOSED WITH ANOTHER ZINC FINGER PROTEIN 1"/>
    <property type="match status" value="1"/>
</dbReference>
<dbReference type="InterPro" id="IPR051580">
    <property type="entry name" value="ZnF-Chromatin_assoc"/>
</dbReference>